<gene>
    <name evidence="1" type="ORF">EAX62_00375</name>
</gene>
<dbReference type="Proteomes" id="UP000275256">
    <property type="component" value="Unassembled WGS sequence"/>
</dbReference>
<sequence>MGLTPATSMRPGHRWPDHFIVGLERLLPAQDRGPPRGLGGNVVAAMTGADSRHSVVRVSRNPIGQAPPVVRVDVMKRLVLMRHAKTEGHSPEGDRARELLPRGREDAAAVGHHLADLGLQHAMVSTAMRARQTFEALGLAITAEFQDVLYSEGPDTMLQRISETDEDITGLLVVGHAPTIPHLSAELGHASNPSEADALQCSFPTAAFAEFTFEGDWADLDRDNLAHIALQRVERPVRH</sequence>
<evidence type="ECO:0000313" key="2">
    <source>
        <dbReference type="Proteomes" id="UP000275256"/>
    </source>
</evidence>
<proteinExistence type="predicted"/>
<dbReference type="Gene3D" id="3.40.50.1240">
    <property type="entry name" value="Phosphoglycerate mutase-like"/>
    <property type="match status" value="1"/>
</dbReference>
<evidence type="ECO:0000313" key="1">
    <source>
        <dbReference type="EMBL" id="RMB61174.1"/>
    </source>
</evidence>
<organism evidence="1 2">
    <name type="scientific">Tessaracoccus antarcticus</name>
    <dbReference type="NCBI Taxonomy" id="2479848"/>
    <lineage>
        <taxon>Bacteria</taxon>
        <taxon>Bacillati</taxon>
        <taxon>Actinomycetota</taxon>
        <taxon>Actinomycetes</taxon>
        <taxon>Propionibacteriales</taxon>
        <taxon>Propionibacteriaceae</taxon>
        <taxon>Tessaracoccus</taxon>
    </lineage>
</organism>
<dbReference type="CDD" id="cd07067">
    <property type="entry name" value="HP_PGM_like"/>
    <property type="match status" value="1"/>
</dbReference>
<dbReference type="SMART" id="SM00855">
    <property type="entry name" value="PGAM"/>
    <property type="match status" value="1"/>
</dbReference>
<dbReference type="SUPFAM" id="SSF53254">
    <property type="entry name" value="Phosphoglycerate mutase-like"/>
    <property type="match status" value="1"/>
</dbReference>
<keyword evidence="2" id="KW-1185">Reference proteome</keyword>
<protein>
    <recommendedName>
        <fullName evidence="3">Histidine phosphatase family protein</fullName>
    </recommendedName>
</protein>
<dbReference type="Pfam" id="PF00300">
    <property type="entry name" value="His_Phos_1"/>
    <property type="match status" value="1"/>
</dbReference>
<accession>A0A3M0G8E0</accession>
<dbReference type="InterPro" id="IPR013078">
    <property type="entry name" value="His_Pase_superF_clade-1"/>
</dbReference>
<dbReference type="AlphaFoldDB" id="A0A3M0G8E0"/>
<evidence type="ECO:0008006" key="3">
    <source>
        <dbReference type="Google" id="ProtNLM"/>
    </source>
</evidence>
<reference evidence="1 2" key="1">
    <citation type="submission" date="2018-10" db="EMBL/GenBank/DDBJ databases">
        <title>Tessaracoccus antarcticuss sp. nov., isolated from sediment.</title>
        <authorList>
            <person name="Zhou L.Y."/>
            <person name="Du Z.J."/>
        </authorList>
    </citation>
    <scope>NUCLEOTIDE SEQUENCE [LARGE SCALE GENOMIC DNA]</scope>
    <source>
        <strain evidence="1 2">JDX10</strain>
    </source>
</reference>
<comment type="caution">
    <text evidence="1">The sequence shown here is derived from an EMBL/GenBank/DDBJ whole genome shotgun (WGS) entry which is preliminary data.</text>
</comment>
<name>A0A3M0G8E0_9ACTN</name>
<dbReference type="InterPro" id="IPR029033">
    <property type="entry name" value="His_PPase_superfam"/>
</dbReference>
<dbReference type="EMBL" id="REFW01000001">
    <property type="protein sequence ID" value="RMB61174.1"/>
    <property type="molecule type" value="Genomic_DNA"/>
</dbReference>